<dbReference type="PANTHER" id="PTHR30535">
    <property type="entry name" value="VITAMIN B12-BINDING PROTEIN"/>
    <property type="match status" value="1"/>
</dbReference>
<dbReference type="EMBL" id="CP106735">
    <property type="protein sequence ID" value="UXX77911.1"/>
    <property type="molecule type" value="Genomic_DNA"/>
</dbReference>
<dbReference type="Pfam" id="PF01497">
    <property type="entry name" value="Peripla_BP_2"/>
    <property type="match status" value="1"/>
</dbReference>
<evidence type="ECO:0000259" key="2">
    <source>
        <dbReference type="PROSITE" id="PS50983"/>
    </source>
</evidence>
<dbReference type="PANTHER" id="PTHR30535:SF35">
    <property type="entry name" value="PERIPLASMIC BINDING PROTEIN"/>
    <property type="match status" value="1"/>
</dbReference>
<proteinExistence type="predicted"/>
<dbReference type="NCBIfam" id="NF038402">
    <property type="entry name" value="TroA_like"/>
    <property type="match status" value="1"/>
</dbReference>
<protein>
    <submittedName>
        <fullName evidence="3">Helical backbone metal receptor</fullName>
    </submittedName>
</protein>
<dbReference type="Proteomes" id="UP001062165">
    <property type="component" value="Chromosome"/>
</dbReference>
<evidence type="ECO:0000256" key="1">
    <source>
        <dbReference type="ARBA" id="ARBA00022729"/>
    </source>
</evidence>
<dbReference type="InterPro" id="IPR054828">
    <property type="entry name" value="Vit_B12_bind_prot"/>
</dbReference>
<dbReference type="Gene3D" id="3.40.50.1980">
    <property type="entry name" value="Nitrogenase molybdenum iron protein domain"/>
    <property type="match status" value="2"/>
</dbReference>
<keyword evidence="4" id="KW-1185">Reference proteome</keyword>
<sequence length="260" mass="29893">MQITDDLQRIFQLVESPQRIISLVPSLTELLFDLGLGDRIVGVTKFCIHPAQVQQTVKRVGGTKKFDFEKIEALQPDLIIANKEENYRAGVEQLCEKYPVYISDIFELKDALRTIENIGVMTGTEALALPMIEQIQQSFDEVKGKLQGEVLYFIWQQPDMVVATDNFIDDVLQWLGLDNAVAHLTRYPELSEETLAKLSPNYVFLSSEPYPFKERHISRFQSLFPNAEVLLVDGEMFSWYGSRLIHSPKYFMSLPVSRRR</sequence>
<organism evidence="3 4">
    <name type="scientific">Reichenbachiella carrageenanivorans</name>
    <dbReference type="NCBI Taxonomy" id="2979869"/>
    <lineage>
        <taxon>Bacteria</taxon>
        <taxon>Pseudomonadati</taxon>
        <taxon>Bacteroidota</taxon>
        <taxon>Cytophagia</taxon>
        <taxon>Cytophagales</taxon>
        <taxon>Reichenbachiellaceae</taxon>
        <taxon>Reichenbachiella</taxon>
    </lineage>
</organism>
<dbReference type="InterPro" id="IPR002491">
    <property type="entry name" value="ABC_transptr_periplasmic_BD"/>
</dbReference>
<keyword evidence="1" id="KW-0732">Signal</keyword>
<accession>A0ABY6CVI0</accession>
<name>A0ABY6CVI0_9BACT</name>
<gene>
    <name evidence="3" type="ORF">N7E81_11090</name>
</gene>
<dbReference type="SUPFAM" id="SSF53807">
    <property type="entry name" value="Helical backbone' metal receptor"/>
    <property type="match status" value="1"/>
</dbReference>
<dbReference type="RefSeq" id="WP_263049658.1">
    <property type="nucleotide sequence ID" value="NZ_CP106735.1"/>
</dbReference>
<evidence type="ECO:0000313" key="4">
    <source>
        <dbReference type="Proteomes" id="UP001062165"/>
    </source>
</evidence>
<dbReference type="InterPro" id="IPR050902">
    <property type="entry name" value="ABC_Transporter_SBP"/>
</dbReference>
<reference evidence="3" key="1">
    <citation type="submission" date="2022-10" db="EMBL/GenBank/DDBJ databases">
        <title>Comparative genomics and taxonomic characterization of three novel marine species of genus Reichenbachiella exhibiting antioxidant and polysaccharide degradation activities.</title>
        <authorList>
            <person name="Muhammad N."/>
            <person name="Lee Y.-J."/>
            <person name="Ko J."/>
            <person name="Kim S.-G."/>
        </authorList>
    </citation>
    <scope>NUCLEOTIDE SEQUENCE</scope>
    <source>
        <strain evidence="3">Wsw4-B4</strain>
    </source>
</reference>
<dbReference type="PROSITE" id="PS50983">
    <property type="entry name" value="FE_B12_PBP"/>
    <property type="match status" value="1"/>
</dbReference>
<evidence type="ECO:0000313" key="3">
    <source>
        <dbReference type="EMBL" id="UXX77911.1"/>
    </source>
</evidence>
<feature type="domain" description="Fe/B12 periplasmic-binding" evidence="2">
    <location>
        <begin position="19"/>
        <end position="260"/>
    </location>
</feature>
<keyword evidence="3" id="KW-0675">Receptor</keyword>